<proteinExistence type="predicted"/>
<dbReference type="RefSeq" id="WP_146042105.1">
    <property type="nucleotide sequence ID" value="NZ_PPTF01000020.1"/>
</dbReference>
<dbReference type="Proteomes" id="UP000236416">
    <property type="component" value="Unassembled WGS sequence"/>
</dbReference>
<dbReference type="EMBL" id="PPTF01000020">
    <property type="protein sequence ID" value="POA99449.1"/>
    <property type="molecule type" value="Genomic_DNA"/>
</dbReference>
<protein>
    <submittedName>
        <fullName evidence="1">Alpha/beta hydrolase</fullName>
    </submittedName>
</protein>
<accession>A0A2K4MR22</accession>
<comment type="caution">
    <text evidence="1">The sequence shown here is derived from an EMBL/GenBank/DDBJ whole genome shotgun (WGS) entry which is preliminary data.</text>
</comment>
<dbReference type="SUPFAM" id="SSF53474">
    <property type="entry name" value="alpha/beta-Hydrolases"/>
    <property type="match status" value="1"/>
</dbReference>
<dbReference type="Gene3D" id="3.40.50.1820">
    <property type="entry name" value="alpha/beta hydrolase"/>
    <property type="match status" value="1"/>
</dbReference>
<reference evidence="1 2" key="1">
    <citation type="submission" date="2018-01" db="EMBL/GenBank/DDBJ databases">
        <title>Genomic Sequence of Chromobacterium MWU13-2610 from wild cranberry bogs within the Cape Cod National Seashore.</title>
        <authorList>
            <person name="O'Hara-Hanley K."/>
            <person name="Soby S."/>
            <person name="Harrison A."/>
        </authorList>
    </citation>
    <scope>NUCLEOTIDE SEQUENCE [LARGE SCALE GENOMIC DNA]</scope>
    <source>
        <strain evidence="1 2">MWU13-2610</strain>
    </source>
</reference>
<dbReference type="AlphaFoldDB" id="A0A2K4MR22"/>
<keyword evidence="1" id="KW-0378">Hydrolase</keyword>
<gene>
    <name evidence="1" type="ORF">C2134_06695</name>
</gene>
<evidence type="ECO:0000313" key="1">
    <source>
        <dbReference type="EMBL" id="POA99449.1"/>
    </source>
</evidence>
<dbReference type="InterPro" id="IPR029058">
    <property type="entry name" value="AB_hydrolase_fold"/>
</dbReference>
<dbReference type="GO" id="GO:0016787">
    <property type="term" value="F:hydrolase activity"/>
    <property type="evidence" value="ECO:0007669"/>
    <property type="project" value="UniProtKB-KW"/>
</dbReference>
<keyword evidence="2" id="KW-1185">Reference proteome</keyword>
<name>A0A2K4MR22_9NEIS</name>
<evidence type="ECO:0000313" key="2">
    <source>
        <dbReference type="Proteomes" id="UP000236416"/>
    </source>
</evidence>
<sequence length="246" mass="27141">MPRTDSAYLPEPIRQAMLTLPAGVCGDAPWQGRLAALPPARPGQPLPLLLFLHGSSGLNEQTLAFQRWASDTLGIAALAPDSFARPKRPRYQSPAPVEQYEAVHALRQEEIAMMLAALPRLPWVDSQRLALAGSSEGGVAAARWRGQEFAGRIIYGWSCEDNYFVEKADNGFDADCPLLNLLSDADPFFGRNSQYNRGRQVDGDSRRALADMPKARLVLLPNAPHTLYNLPEARMLTEEFLRGLFA</sequence>
<organism evidence="1 2">
    <name type="scientific">Chromobacterium sinusclupearum</name>
    <dbReference type="NCBI Taxonomy" id="2077146"/>
    <lineage>
        <taxon>Bacteria</taxon>
        <taxon>Pseudomonadati</taxon>
        <taxon>Pseudomonadota</taxon>
        <taxon>Betaproteobacteria</taxon>
        <taxon>Neisseriales</taxon>
        <taxon>Chromobacteriaceae</taxon>
        <taxon>Chromobacterium</taxon>
    </lineage>
</organism>